<dbReference type="Proteomes" id="UP001177212">
    <property type="component" value="Unassembled WGS sequence"/>
</dbReference>
<evidence type="ECO:0000313" key="3">
    <source>
        <dbReference type="Proteomes" id="UP001177212"/>
    </source>
</evidence>
<dbReference type="RefSeq" id="WP_305473047.1">
    <property type="nucleotide sequence ID" value="NZ_JAUYVT010000020.1"/>
</dbReference>
<protein>
    <submittedName>
        <fullName evidence="2">IS200/IS605 family transposase</fullName>
    </submittedName>
</protein>
<name>A0ABT9FI42_9GAMM</name>
<reference evidence="2" key="1">
    <citation type="submission" date="2023-07" db="EMBL/GenBank/DDBJ databases">
        <title>Genome content predicts the carbon catabolic preferences of heterotrophic bacteria.</title>
        <authorList>
            <person name="Gralka M."/>
        </authorList>
    </citation>
    <scope>NUCLEOTIDE SEQUENCE</scope>
    <source>
        <strain evidence="2">4G09</strain>
    </source>
</reference>
<dbReference type="InterPro" id="IPR036515">
    <property type="entry name" value="Transposase_17_sf"/>
</dbReference>
<organism evidence="2 3">
    <name type="scientific">Pseudoalteromonas marina</name>
    <dbReference type="NCBI Taxonomy" id="267375"/>
    <lineage>
        <taxon>Bacteria</taxon>
        <taxon>Pseudomonadati</taxon>
        <taxon>Pseudomonadota</taxon>
        <taxon>Gammaproteobacteria</taxon>
        <taxon>Alteromonadales</taxon>
        <taxon>Pseudoalteromonadaceae</taxon>
        <taxon>Pseudoalteromonas</taxon>
    </lineage>
</organism>
<keyword evidence="3" id="KW-1185">Reference proteome</keyword>
<dbReference type="Pfam" id="PF01797">
    <property type="entry name" value="Y1_Tnp"/>
    <property type="match status" value="1"/>
</dbReference>
<evidence type="ECO:0000259" key="1">
    <source>
        <dbReference type="Pfam" id="PF01797"/>
    </source>
</evidence>
<proteinExistence type="predicted"/>
<comment type="caution">
    <text evidence="2">The sequence shown here is derived from an EMBL/GenBank/DDBJ whole genome shotgun (WGS) entry which is preliminary data.</text>
</comment>
<sequence>MAYETKSHCKYIIALHLILVVKYRKTLLQGNLGEFVKQKISKIAERSDVNVEEIGVDKDHIHILLVIICGPIICYS</sequence>
<evidence type="ECO:0000313" key="2">
    <source>
        <dbReference type="EMBL" id="MDP2566426.1"/>
    </source>
</evidence>
<feature type="domain" description="Transposase IS200-like" evidence="1">
    <location>
        <begin position="11"/>
        <end position="66"/>
    </location>
</feature>
<dbReference type="PANTHER" id="PTHR33360:SF2">
    <property type="entry name" value="TRANSPOSASE FOR INSERTION SEQUENCE ELEMENT IS200"/>
    <property type="match status" value="1"/>
</dbReference>
<dbReference type="InterPro" id="IPR002686">
    <property type="entry name" value="Transposase_17"/>
</dbReference>
<dbReference type="Gene3D" id="3.30.70.1290">
    <property type="entry name" value="Transposase IS200-like"/>
    <property type="match status" value="1"/>
</dbReference>
<gene>
    <name evidence="2" type="primary">tnpA</name>
    <name evidence="2" type="ORF">Q8W34_17400</name>
</gene>
<accession>A0ABT9FI42</accession>
<dbReference type="SUPFAM" id="SSF143422">
    <property type="entry name" value="Transposase IS200-like"/>
    <property type="match status" value="1"/>
</dbReference>
<dbReference type="EMBL" id="JAUYVT010000020">
    <property type="protein sequence ID" value="MDP2566426.1"/>
    <property type="molecule type" value="Genomic_DNA"/>
</dbReference>
<dbReference type="PANTHER" id="PTHR33360">
    <property type="entry name" value="TRANSPOSASE FOR INSERTION SEQUENCE ELEMENT IS200"/>
    <property type="match status" value="1"/>
</dbReference>
<dbReference type="NCBIfam" id="NF033573">
    <property type="entry name" value="transpos_IS200"/>
    <property type="match status" value="1"/>
</dbReference>